<dbReference type="Gene3D" id="2.60.120.10">
    <property type="entry name" value="Jelly Rolls"/>
    <property type="match status" value="1"/>
</dbReference>
<dbReference type="PROSITE" id="PS01124">
    <property type="entry name" value="HTH_ARAC_FAMILY_2"/>
    <property type="match status" value="1"/>
</dbReference>
<sequence>MGKPSIPQIRLGGSQYTIEPTADAEERIPYPYKELPIAMFKQMYRPLLGDQIPIHWHEGMQLLWVYEGTLSYRANGTEFPLDRNKLLFINHGILHSSRPVGTKVRTLCIDFGKELFPPALWQRFLEPFVENPHCTYELLPLDAAEVENLIGYINQTDDELILFSVTAFILTIMERVMKTFTGTGESRNTEETMLFDGLLSYIKEHFTESISLAQLSGVSHLNKNKLTELFQKYTGMPPILFLNTYRLDEARTRLLQSDRSVSEISEDIGYDQVSHFIQQFKKRYGLTPLQYRRAYGEKKEKKARNNLL</sequence>
<dbReference type="PANTHER" id="PTHR43280">
    <property type="entry name" value="ARAC-FAMILY TRANSCRIPTIONAL REGULATOR"/>
    <property type="match status" value="1"/>
</dbReference>
<name>G4Q4N5_ACIIR</name>
<dbReference type="InterPro" id="IPR037923">
    <property type="entry name" value="HTH-like"/>
</dbReference>
<dbReference type="InParanoid" id="G4Q4N5"/>
<protein>
    <recommendedName>
        <fullName evidence="4">HTH araC/xylS-type domain-containing protein</fullName>
    </recommendedName>
</protein>
<proteinExistence type="predicted"/>
<dbReference type="eggNOG" id="COG2207">
    <property type="taxonomic scope" value="Bacteria"/>
</dbReference>
<dbReference type="InterPro" id="IPR003313">
    <property type="entry name" value="AraC-bd"/>
</dbReference>
<gene>
    <name evidence="5" type="ordered locus">Acin_0714</name>
</gene>
<dbReference type="HOGENOM" id="CLU_000445_88_3_9"/>
<dbReference type="InterPro" id="IPR018060">
    <property type="entry name" value="HTH_AraC"/>
</dbReference>
<dbReference type="GeneID" id="92878170"/>
<dbReference type="SMART" id="SM00342">
    <property type="entry name" value="HTH_ARAC"/>
    <property type="match status" value="1"/>
</dbReference>
<dbReference type="PROSITE" id="PS00041">
    <property type="entry name" value="HTH_ARAC_FAMILY_1"/>
    <property type="match status" value="1"/>
</dbReference>
<reference evidence="5 6" key="1">
    <citation type="journal article" date="2011" name="J. Bacteriol.">
        <title>Complete genome sequence of Acidaminococcus intestini RYC-MR95, a Gram-negative bacterium from the phylum Firmicutes.</title>
        <authorList>
            <person name="D'Auria G."/>
            <person name="Galan J.C."/>
            <person name="Rodriguez-Alcayna M."/>
            <person name="Moya A."/>
            <person name="Baquero F."/>
            <person name="Latorre A."/>
        </authorList>
    </citation>
    <scope>NUCLEOTIDE SEQUENCE [LARGE SCALE GENOMIC DNA]</scope>
    <source>
        <strain evidence="5 6">RyC-MR95</strain>
    </source>
</reference>
<dbReference type="InterPro" id="IPR014710">
    <property type="entry name" value="RmlC-like_jellyroll"/>
</dbReference>
<feature type="domain" description="HTH araC/xylS-type" evidence="4">
    <location>
        <begin position="196"/>
        <end position="294"/>
    </location>
</feature>
<dbReference type="STRING" id="568816.Acin_0714"/>
<dbReference type="PATRIC" id="fig|568816.4.peg.693"/>
<keyword evidence="1" id="KW-0805">Transcription regulation</keyword>
<dbReference type="InterPro" id="IPR020449">
    <property type="entry name" value="Tscrpt_reg_AraC-type_HTH"/>
</dbReference>
<dbReference type="Proteomes" id="UP000007093">
    <property type="component" value="Chromosome"/>
</dbReference>
<keyword evidence="2" id="KW-0238">DNA-binding</keyword>
<keyword evidence="3" id="KW-0804">Transcription</keyword>
<dbReference type="EMBL" id="CP003058">
    <property type="protein sequence ID" value="AEQ21948.1"/>
    <property type="molecule type" value="Genomic_DNA"/>
</dbReference>
<evidence type="ECO:0000256" key="3">
    <source>
        <dbReference type="ARBA" id="ARBA00023163"/>
    </source>
</evidence>
<evidence type="ECO:0000313" key="6">
    <source>
        <dbReference type="Proteomes" id="UP000007093"/>
    </source>
</evidence>
<dbReference type="InterPro" id="IPR009057">
    <property type="entry name" value="Homeodomain-like_sf"/>
</dbReference>
<organism evidence="5 6">
    <name type="scientific">Acidaminococcus intestini (strain RyC-MR95)</name>
    <dbReference type="NCBI Taxonomy" id="568816"/>
    <lineage>
        <taxon>Bacteria</taxon>
        <taxon>Bacillati</taxon>
        <taxon>Bacillota</taxon>
        <taxon>Negativicutes</taxon>
        <taxon>Acidaminococcales</taxon>
        <taxon>Acidaminococcaceae</taxon>
        <taxon>Acidaminococcus</taxon>
    </lineage>
</organism>
<dbReference type="SUPFAM" id="SSF46689">
    <property type="entry name" value="Homeodomain-like"/>
    <property type="match status" value="1"/>
</dbReference>
<dbReference type="GO" id="GO:0043565">
    <property type="term" value="F:sequence-specific DNA binding"/>
    <property type="evidence" value="ECO:0007669"/>
    <property type="project" value="InterPro"/>
</dbReference>
<dbReference type="SUPFAM" id="SSF51215">
    <property type="entry name" value="Regulatory protein AraC"/>
    <property type="match status" value="1"/>
</dbReference>
<dbReference type="Gene3D" id="1.10.10.60">
    <property type="entry name" value="Homeodomain-like"/>
    <property type="match status" value="2"/>
</dbReference>
<keyword evidence="6" id="KW-1185">Reference proteome</keyword>
<dbReference type="PANTHER" id="PTHR43280:SF2">
    <property type="entry name" value="HTH-TYPE TRANSCRIPTIONAL REGULATOR EXSA"/>
    <property type="match status" value="1"/>
</dbReference>
<evidence type="ECO:0000259" key="4">
    <source>
        <dbReference type="PROSITE" id="PS01124"/>
    </source>
</evidence>
<dbReference type="PRINTS" id="PR00032">
    <property type="entry name" value="HTHARAC"/>
</dbReference>
<dbReference type="Pfam" id="PF12833">
    <property type="entry name" value="HTH_18"/>
    <property type="match status" value="1"/>
</dbReference>
<dbReference type="GO" id="GO:0003700">
    <property type="term" value="F:DNA-binding transcription factor activity"/>
    <property type="evidence" value="ECO:0007669"/>
    <property type="project" value="InterPro"/>
</dbReference>
<accession>G4Q4N5</accession>
<dbReference type="KEGG" id="ain:Acin_0714"/>
<evidence type="ECO:0000313" key="5">
    <source>
        <dbReference type="EMBL" id="AEQ21948.1"/>
    </source>
</evidence>
<evidence type="ECO:0000256" key="2">
    <source>
        <dbReference type="ARBA" id="ARBA00023125"/>
    </source>
</evidence>
<dbReference type="RefSeq" id="WP_009016116.1">
    <property type="nucleotide sequence ID" value="NC_016077.1"/>
</dbReference>
<dbReference type="AlphaFoldDB" id="G4Q4N5"/>
<evidence type="ECO:0000256" key="1">
    <source>
        <dbReference type="ARBA" id="ARBA00023015"/>
    </source>
</evidence>
<dbReference type="InterPro" id="IPR018062">
    <property type="entry name" value="HTH_AraC-typ_CS"/>
</dbReference>
<dbReference type="Pfam" id="PF02311">
    <property type="entry name" value="AraC_binding"/>
    <property type="match status" value="1"/>
</dbReference>